<dbReference type="Pfam" id="PF06074">
    <property type="entry name" value="Portal_Mu"/>
    <property type="match status" value="1"/>
</dbReference>
<keyword evidence="2" id="KW-1185">Reference proteome</keyword>
<evidence type="ECO:0000313" key="2">
    <source>
        <dbReference type="Proteomes" id="UP001057375"/>
    </source>
</evidence>
<reference evidence="1" key="1">
    <citation type="submission" date="2022-03" db="EMBL/GenBank/DDBJ databases">
        <title>Draft genome sequence of Aduncisulcus paluster, a free-living microaerophilic Fornicata.</title>
        <authorList>
            <person name="Yuyama I."/>
            <person name="Kume K."/>
            <person name="Tamura T."/>
            <person name="Inagaki Y."/>
            <person name="Hashimoto T."/>
        </authorList>
    </citation>
    <scope>NUCLEOTIDE SEQUENCE</scope>
    <source>
        <strain evidence="1">NY0171</strain>
    </source>
</reference>
<proteinExistence type="predicted"/>
<organism evidence="1 2">
    <name type="scientific">Aduncisulcus paluster</name>
    <dbReference type="NCBI Taxonomy" id="2918883"/>
    <lineage>
        <taxon>Eukaryota</taxon>
        <taxon>Metamonada</taxon>
        <taxon>Carpediemonas-like organisms</taxon>
        <taxon>Aduncisulcus</taxon>
    </lineage>
</organism>
<dbReference type="InterPro" id="IPR009279">
    <property type="entry name" value="Portal_Mu"/>
</dbReference>
<gene>
    <name evidence="1" type="ORF">ADUPG1_004555</name>
</gene>
<accession>A0ABQ5JZN6</accession>
<dbReference type="Proteomes" id="UP001057375">
    <property type="component" value="Unassembled WGS sequence"/>
</dbReference>
<name>A0ABQ5JZN6_9EUKA</name>
<dbReference type="EMBL" id="BQXS01006922">
    <property type="protein sequence ID" value="GKT23708.1"/>
    <property type="molecule type" value="Genomic_DNA"/>
</dbReference>
<feature type="non-terminal residue" evidence="1">
    <location>
        <position position="112"/>
    </location>
</feature>
<comment type="caution">
    <text evidence="1">The sequence shown here is derived from an EMBL/GenBank/DDBJ whole genome shotgun (WGS) entry which is preliminary data.</text>
</comment>
<feature type="non-terminal residue" evidence="1">
    <location>
        <position position="1"/>
    </location>
</feature>
<sequence length="112" mass="12511">FDPATIFGMLPDPDPVLRKRGEDAAILAELEGDDEGSTGIEKRTLRTQNKTNYTFNPGHAEGEEPTAQAVEVCKQLERDLSALKLRDEFGEILETVFYGPTFSELMWEPHNG</sequence>
<protein>
    <submittedName>
        <fullName evidence="1">DUF935 domain-containing protein</fullName>
    </submittedName>
</protein>
<evidence type="ECO:0000313" key="1">
    <source>
        <dbReference type="EMBL" id="GKT23708.1"/>
    </source>
</evidence>